<name>A0A9N8EPC5_9STRA</name>
<reference evidence="1" key="1">
    <citation type="submission" date="2020-06" db="EMBL/GenBank/DDBJ databases">
        <authorList>
            <consortium name="Plant Systems Biology data submission"/>
        </authorList>
    </citation>
    <scope>NUCLEOTIDE SEQUENCE</scope>
    <source>
        <strain evidence="1">D6</strain>
    </source>
</reference>
<gene>
    <name evidence="1" type="ORF">SEMRO_1688_G291230.1</name>
</gene>
<organism evidence="1 2">
    <name type="scientific">Seminavis robusta</name>
    <dbReference type="NCBI Taxonomy" id="568900"/>
    <lineage>
        <taxon>Eukaryota</taxon>
        <taxon>Sar</taxon>
        <taxon>Stramenopiles</taxon>
        <taxon>Ochrophyta</taxon>
        <taxon>Bacillariophyta</taxon>
        <taxon>Bacillariophyceae</taxon>
        <taxon>Bacillariophycidae</taxon>
        <taxon>Naviculales</taxon>
        <taxon>Naviculaceae</taxon>
        <taxon>Seminavis</taxon>
    </lineage>
</organism>
<protein>
    <submittedName>
        <fullName evidence="1">Uncharacterized protein</fullName>
    </submittedName>
</protein>
<evidence type="ECO:0000313" key="1">
    <source>
        <dbReference type="EMBL" id="CAB9525517.1"/>
    </source>
</evidence>
<dbReference type="AlphaFoldDB" id="A0A9N8EPC5"/>
<dbReference type="Proteomes" id="UP001153069">
    <property type="component" value="Unassembled WGS sequence"/>
</dbReference>
<proteinExistence type="predicted"/>
<keyword evidence="2" id="KW-1185">Reference proteome</keyword>
<evidence type="ECO:0000313" key="2">
    <source>
        <dbReference type="Proteomes" id="UP001153069"/>
    </source>
</evidence>
<comment type="caution">
    <text evidence="1">The sequence shown here is derived from an EMBL/GenBank/DDBJ whole genome shotgun (WGS) entry which is preliminary data.</text>
</comment>
<accession>A0A9N8EPC5</accession>
<dbReference type="EMBL" id="CAICTM010001686">
    <property type="protein sequence ID" value="CAB9525517.1"/>
    <property type="molecule type" value="Genomic_DNA"/>
</dbReference>
<sequence>MTRRYADRHASNSSQHATEKQILLQEEPSSAFIASLQSSISFYSSLMGFNIRELSKTGPSAKPTPHTRSASEIEPVQCSISPKCFELHAICRNMMTGKAREFAKM</sequence>